<feature type="region of interest" description="Disordered" evidence="8">
    <location>
        <begin position="1912"/>
        <end position="1947"/>
    </location>
</feature>
<dbReference type="InterPro" id="IPR001680">
    <property type="entry name" value="WD40_rpt"/>
</dbReference>
<evidence type="ECO:0000256" key="7">
    <source>
        <dbReference type="PROSITE-ProRule" id="PRU00221"/>
    </source>
</evidence>
<evidence type="ECO:0000256" key="2">
    <source>
        <dbReference type="ARBA" id="ARBA00005264"/>
    </source>
</evidence>
<evidence type="ECO:0000256" key="5">
    <source>
        <dbReference type="ARBA" id="ARBA00022737"/>
    </source>
</evidence>
<keyword evidence="13" id="KW-1185">Reference proteome</keyword>
<evidence type="ECO:0000313" key="13">
    <source>
        <dbReference type="Proteomes" id="UP000475862"/>
    </source>
</evidence>
<evidence type="ECO:0000259" key="9">
    <source>
        <dbReference type="Pfam" id="PF08159"/>
    </source>
</evidence>
<feature type="region of interest" description="Disordered" evidence="8">
    <location>
        <begin position="1959"/>
        <end position="1997"/>
    </location>
</feature>
<feature type="domain" description="Nucleolar protein 10-like N-terminal" evidence="11">
    <location>
        <begin position="1405"/>
        <end position="1761"/>
    </location>
</feature>
<gene>
    <name evidence="12" type="ORF">AGLY_014237</name>
</gene>
<dbReference type="InterPro" id="IPR056550">
    <property type="entry name" value="NOL10_2nd"/>
</dbReference>
<comment type="similarity">
    <text evidence="2">Belongs to the WD repeat NOL10/ENP2 family.</text>
</comment>
<dbReference type="EMBL" id="VYZN01000060">
    <property type="protein sequence ID" value="KAE9525437.1"/>
    <property type="molecule type" value="Genomic_DNA"/>
</dbReference>
<feature type="domain" description="Nucleolar protein 10-like second" evidence="10">
    <location>
        <begin position="1765"/>
        <end position="1813"/>
    </location>
</feature>
<dbReference type="PANTHER" id="PTHR14927">
    <property type="entry name" value="NUCLEOLAR PROTEIN 10"/>
    <property type="match status" value="1"/>
</dbReference>
<dbReference type="PANTHER" id="PTHR14927:SF0">
    <property type="entry name" value="NUCLEOLAR PROTEIN 10"/>
    <property type="match status" value="1"/>
</dbReference>
<dbReference type="InterPro" id="IPR036322">
    <property type="entry name" value="WD40_repeat_dom_sf"/>
</dbReference>
<dbReference type="InterPro" id="IPR012580">
    <property type="entry name" value="NUC153"/>
</dbReference>
<evidence type="ECO:0000259" key="11">
    <source>
        <dbReference type="Pfam" id="PF23098"/>
    </source>
</evidence>
<feature type="repeat" description="WD" evidence="7">
    <location>
        <begin position="1566"/>
        <end position="1598"/>
    </location>
</feature>
<dbReference type="PROSITE" id="PS50082">
    <property type="entry name" value="WD_REPEATS_2"/>
    <property type="match status" value="1"/>
</dbReference>
<comment type="subcellular location">
    <subcellularLocation>
        <location evidence="1">Nucleus</location>
        <location evidence="1">Nucleolus</location>
    </subcellularLocation>
</comment>
<keyword evidence="4 7" id="KW-0853">WD repeat</keyword>
<organism evidence="12 13">
    <name type="scientific">Aphis glycines</name>
    <name type="common">Soybean aphid</name>
    <dbReference type="NCBI Taxonomy" id="307491"/>
    <lineage>
        <taxon>Eukaryota</taxon>
        <taxon>Metazoa</taxon>
        <taxon>Ecdysozoa</taxon>
        <taxon>Arthropoda</taxon>
        <taxon>Hexapoda</taxon>
        <taxon>Insecta</taxon>
        <taxon>Pterygota</taxon>
        <taxon>Neoptera</taxon>
        <taxon>Paraneoptera</taxon>
        <taxon>Hemiptera</taxon>
        <taxon>Sternorrhyncha</taxon>
        <taxon>Aphidomorpha</taxon>
        <taxon>Aphidoidea</taxon>
        <taxon>Aphididae</taxon>
        <taxon>Aphidini</taxon>
        <taxon>Aphis</taxon>
        <taxon>Aphis</taxon>
    </lineage>
</organism>
<proteinExistence type="inferred from homology"/>
<sequence length="2110" mass="240157">MLETEKISSIREIYSKCTTTKEASLFRQLFSEISGTSEYEKSWFLSDSFSFKTRKIYSLITKVQSTQNSNSEIIYTKKTSKIFTKLFKMERLLSPHEIYFEITYIGKGLSLPKTYTEVITKFRLYLPITHFKNTKKKVLKKLDLSLNELYSKIAKTKQDSSADTLYCKAENASFLYSNLIEFIDMPRSILETFFNLTVTDRKYYLKTYSRKNLKKKLPFQKSYSRIIVHNKVVLLRTFSKKNIRDQQIILEIYSIIFFKDTLILKTYLNETIQNKQSVLKSYTEVKSKLSMYTTYSDGNLKEQLSIPRTYSKEYPYLPITYLESNVNKKLFLTNAYFKGTVKETLSLIDKYSYLENPLEKELNKPNKYSVLAIKNGLTLPNANPNVSVKNTVSLPNTLTEVTIGEKCIKNTSNINSKHVTMKIKDSLKLNSQQITTDKPIVFILDEIKKTTTTEITPLKKKCMVAIGLLSNLLSEEKDMKSKNNKTHHKVIKIANEDNTEQSNHDQSSSGISESSNCKKDDQNHTAIPILISAENPSGSLIHKDHSCMPECCYCNRQFYLLETVFHLAHIKNPDKQKACLENTTHLIGSDSCLCVGCYKAIEKRTSIKNLKKRTCIVTTCELTASRDFRSKWMNTLKSLLLINKINFRVQTNEEEATHKIPVCNEHYEQILLVAQCQLCGNRTDIATKMSFELEKHCDATRIRLKMKKLELMKLAKSEINIKKTEEDDQLLLVKSLPTKKRNIFTPDSSMLFKPVSSAIEFVNTTTTVITTTIGIKPLMTTRTMTMTPMSTVLTSATENLSPLRFNQKTQPTFLDTHPSVSRTIKRPVTTNYRKHSMPVHKLTIPDHRITIPVEKRMSSIDRVDRPMTQVDKSITQIKKPKTRTSKPMIPVDKLTIADHKLKFVFTPVLRSIFTSELSVPKEHMKTPNSVSPIKIPTIVQTDQSLNNSLDSRSKSPLTGFPNLSRQQAISSILSSTTPDIIQFYKNLKTTYPNGKEFINNLMKLETRRNLGYFTVQNNKTIHHQQKSCTATTSPHMIHYLSKPKEYQTSSRIYNYNNDLTDNGYLNNKCVTSENNKGSDSLFIPVKTVKTTYKSYNKPKLKSISLKNVIHKPSQHNDSGDSKKQAIALQTNATNMPIITTTNYPVIHIPTTTITTTTTKSLANVVCATSPILSTISEAITASEELTIIEMDSTATNTSTLITAIAGTSATIINTKIPVITDTVTITSGITYTVNGYTTNATDFKESTTTNIASAVSSTINADSITEIITTYKPRRSSRSSSFLLVALLLLGLVPITALGSSSLSESSVNSDFLVPDPEAECKEESDSEPEESFEDRDLDLDLRSTAFASFDILTLLSSVDEIDTSEEFNLNPWLEMNKAMKLLALYYRHEHHQISMKIDNITTILSSGSGGSFVAWLSERKRRTLLKKNPELKRRIELLQDFDMPGLSTTVKVTPDGQYILATGIYKPRIKCFDVNNLAMKFERCFDSEAVTFEILSNDYSKFVILQCDRYVEFHSQEGRYYRLRIPKFGQDMKYHFPTCDLYIGGNSPDIYRLNLDRGQFLNPFVSSAGDEINKLAINPVHNMLLTGTKEGKVEAWDPRAHVSIGVLDCALSSVTNDTNIATDGFPSITALEFENALTLGVGTATGQVLLYDLRSNKPFRVKDHLFGLPIRDIAFQDENVLSMDSSSVKIWNKDTGKLFAALESGNETQFNNLCVIPQTGMMFIANENTKIQTHYIPSLGPAPRWCGFLDALVEELEETKKETVYDDYKFVTRNELEELGLSHLIGTNLLKAYMHGYFVDIRLYRKAKSVAEPFAYEEYRRKKIREKIESERTNRVQVQKLPPVNKELALKLINDEKEGKKNKKNTTNLLKDDRFKALFENPAFQVDTNAEEYKLLNPVLKRLDKSKQKELESQIQKQFDPIEDEIEGKPSSEESSDEYSSDDDQKWAKELQAEYRSAKRRRIATEREERNKSEKDSNDEDSDDLTVQSETAIKPPKFYEIKEGEEFFGSNSSRLNSNQNTSATLGERMNLENFDSVKMLSSGNRQLTFSTQKEKKYKKADIEAEKHKKERLSINRSEPMLQLWCTVDNINSSNLKTNIFGAYLNQPDG</sequence>
<name>A0A6G0T3V4_APHGL</name>
<feature type="compositionally biased region" description="Polar residues" evidence="8">
    <location>
        <begin position="500"/>
        <end position="515"/>
    </location>
</feature>
<feature type="compositionally biased region" description="Acidic residues" evidence="8">
    <location>
        <begin position="1325"/>
        <end position="1335"/>
    </location>
</feature>
<reference evidence="12 13" key="1">
    <citation type="submission" date="2019-08" db="EMBL/GenBank/DDBJ databases">
        <title>The genome of the soybean aphid Biotype 1, its phylome, world population structure and adaptation to the North American continent.</title>
        <authorList>
            <person name="Giordano R."/>
            <person name="Donthu R.K."/>
            <person name="Hernandez A.G."/>
            <person name="Wright C.L."/>
            <person name="Zimin A.V."/>
        </authorList>
    </citation>
    <scope>NUCLEOTIDE SEQUENCE [LARGE SCALE GENOMIC DNA]</scope>
    <source>
        <tissue evidence="12">Whole aphids</tissue>
    </source>
</reference>
<keyword evidence="5" id="KW-0677">Repeat</keyword>
<dbReference type="Pfam" id="PF23098">
    <property type="entry name" value="Beta-prop_NOL10_N"/>
    <property type="match status" value="1"/>
</dbReference>
<evidence type="ECO:0000259" key="10">
    <source>
        <dbReference type="Pfam" id="PF23097"/>
    </source>
</evidence>
<accession>A0A6G0T3V4</accession>
<feature type="region of interest" description="Disordered" evidence="8">
    <location>
        <begin position="1302"/>
        <end position="1335"/>
    </location>
</feature>
<dbReference type="InterPro" id="IPR056551">
    <property type="entry name" value="Beta-prop_NOL10_N"/>
</dbReference>
<dbReference type="OrthoDB" id="273340at2759"/>
<dbReference type="FunFam" id="2.130.10.10:FF:001909">
    <property type="entry name" value="WD repeat, SAM and U-box domain-containing protein"/>
    <property type="match status" value="1"/>
</dbReference>
<evidence type="ECO:0000256" key="6">
    <source>
        <dbReference type="ARBA" id="ARBA00023242"/>
    </source>
</evidence>
<dbReference type="Proteomes" id="UP000475862">
    <property type="component" value="Unassembled WGS sequence"/>
</dbReference>
<feature type="compositionally biased region" description="Basic and acidic residues" evidence="8">
    <location>
        <begin position="1959"/>
        <end position="1977"/>
    </location>
</feature>
<dbReference type="SUPFAM" id="SSF50978">
    <property type="entry name" value="WD40 repeat-like"/>
    <property type="match status" value="1"/>
</dbReference>
<evidence type="ECO:0000256" key="8">
    <source>
        <dbReference type="SAM" id="MobiDB-lite"/>
    </source>
</evidence>
<dbReference type="GO" id="GO:0000462">
    <property type="term" value="P:maturation of SSU-rRNA from tricistronic rRNA transcript (SSU-rRNA, 5.8S rRNA, LSU-rRNA)"/>
    <property type="evidence" value="ECO:0007669"/>
    <property type="project" value="TreeGrafter"/>
</dbReference>
<evidence type="ECO:0000256" key="4">
    <source>
        <dbReference type="ARBA" id="ARBA00022574"/>
    </source>
</evidence>
<dbReference type="Pfam" id="PF08159">
    <property type="entry name" value="NUC153"/>
    <property type="match status" value="1"/>
</dbReference>
<evidence type="ECO:0000313" key="12">
    <source>
        <dbReference type="EMBL" id="KAE9525437.1"/>
    </source>
</evidence>
<protein>
    <recommendedName>
        <fullName evidence="3">Nucleolar protein 10</fullName>
    </recommendedName>
</protein>
<dbReference type="GO" id="GO:0030686">
    <property type="term" value="C:90S preribosome"/>
    <property type="evidence" value="ECO:0007669"/>
    <property type="project" value="TreeGrafter"/>
</dbReference>
<feature type="domain" description="NUC153" evidence="9">
    <location>
        <begin position="1873"/>
        <end position="1900"/>
    </location>
</feature>
<evidence type="ECO:0000256" key="3">
    <source>
        <dbReference type="ARBA" id="ARBA00015517"/>
    </source>
</evidence>
<dbReference type="GO" id="GO:0032040">
    <property type="term" value="C:small-subunit processome"/>
    <property type="evidence" value="ECO:0007669"/>
    <property type="project" value="TreeGrafter"/>
</dbReference>
<comment type="caution">
    <text evidence="12">The sequence shown here is derived from an EMBL/GenBank/DDBJ whole genome shotgun (WGS) entry which is preliminary data.</text>
</comment>
<dbReference type="InterPro" id="IPR040382">
    <property type="entry name" value="NOL10/Enp2"/>
</dbReference>
<dbReference type="Gene3D" id="2.130.10.10">
    <property type="entry name" value="YVTN repeat-like/Quinoprotein amine dehydrogenase"/>
    <property type="match status" value="1"/>
</dbReference>
<feature type="region of interest" description="Disordered" evidence="8">
    <location>
        <begin position="494"/>
        <end position="521"/>
    </location>
</feature>
<keyword evidence="6" id="KW-0539">Nucleus</keyword>
<dbReference type="Pfam" id="PF23097">
    <property type="entry name" value="NOL10_2nd"/>
    <property type="match status" value="1"/>
</dbReference>
<dbReference type="InterPro" id="IPR015943">
    <property type="entry name" value="WD40/YVTN_repeat-like_dom_sf"/>
</dbReference>
<evidence type="ECO:0000256" key="1">
    <source>
        <dbReference type="ARBA" id="ARBA00004604"/>
    </source>
</evidence>